<dbReference type="Pfam" id="PF05954">
    <property type="entry name" value="Phage_GPD"/>
    <property type="match status" value="1"/>
</dbReference>
<reference evidence="1 2" key="1">
    <citation type="submission" date="2019-08" db="EMBL/GenBank/DDBJ databases">
        <authorList>
            <person name="Peeters C."/>
        </authorList>
    </citation>
    <scope>NUCLEOTIDE SEQUENCE [LARGE SCALE GENOMIC DNA]</scope>
    <source>
        <strain evidence="1 2">LMG 31111</strain>
    </source>
</reference>
<organism evidence="1 2">
    <name type="scientific">Pandoraea communis</name>
    <dbReference type="NCBI Taxonomy" id="2508297"/>
    <lineage>
        <taxon>Bacteria</taxon>
        <taxon>Pseudomonadati</taxon>
        <taxon>Pseudomonadota</taxon>
        <taxon>Betaproteobacteria</taxon>
        <taxon>Burkholderiales</taxon>
        <taxon>Burkholderiaceae</taxon>
        <taxon>Pandoraea</taxon>
    </lineage>
</organism>
<dbReference type="Gene3D" id="3.55.50.10">
    <property type="entry name" value="Baseplate protein-like domains"/>
    <property type="match status" value="1"/>
</dbReference>
<accession>A0A5E4YJT3</accession>
<protein>
    <submittedName>
        <fullName evidence="1">Uncharacterized protein</fullName>
    </submittedName>
</protein>
<dbReference type="Proteomes" id="UP000383971">
    <property type="component" value="Unassembled WGS sequence"/>
</dbReference>
<name>A0A5E4YJT3_9BURK</name>
<dbReference type="EMBL" id="CABPSE010000021">
    <property type="protein sequence ID" value="VVE48772.1"/>
    <property type="molecule type" value="Genomic_DNA"/>
</dbReference>
<dbReference type="AlphaFoldDB" id="A0A5E4YJT3"/>
<dbReference type="SUPFAM" id="SSF69279">
    <property type="entry name" value="Phage tail proteins"/>
    <property type="match status" value="1"/>
</dbReference>
<evidence type="ECO:0000313" key="2">
    <source>
        <dbReference type="Proteomes" id="UP000383971"/>
    </source>
</evidence>
<proteinExistence type="predicted"/>
<evidence type="ECO:0000313" key="1">
    <source>
        <dbReference type="EMBL" id="VVE48772.1"/>
    </source>
</evidence>
<dbReference type="Gene3D" id="2.30.110.50">
    <property type="match status" value="1"/>
</dbReference>
<gene>
    <name evidence="1" type="ORF">PCO31111_04591</name>
</gene>
<keyword evidence="2" id="KW-1185">Reference proteome</keyword>
<sequence>MKTNRDEATYRLRLCPRLALLEEIHDSAVFQDRTLQELLTDTLIGNLNVSRQQASVDPIVAAGTFESYDVEFALEGLGTKYEQTLMYEETVANFIGRHCRRAGVYYYFKHAAVGNGRYVREGNRG</sequence>